<dbReference type="InterPro" id="IPR000182">
    <property type="entry name" value="GNAT_dom"/>
</dbReference>
<dbReference type="GeneID" id="79853444"/>
<comment type="caution">
    <text evidence="3">The sequence shown here is derived from an EMBL/GenBank/DDBJ whole genome shotgun (WGS) entry which is preliminary data.</text>
</comment>
<proteinExistence type="predicted"/>
<dbReference type="PROSITE" id="PS51186">
    <property type="entry name" value="GNAT"/>
    <property type="match status" value="1"/>
</dbReference>
<evidence type="ECO:0000313" key="3">
    <source>
        <dbReference type="EMBL" id="TQE44688.1"/>
    </source>
</evidence>
<dbReference type="STRING" id="1686286.GCA_900092335_02288"/>
<dbReference type="GO" id="GO:0016747">
    <property type="term" value="F:acyltransferase activity, transferring groups other than amino-acyl groups"/>
    <property type="evidence" value="ECO:0007669"/>
    <property type="project" value="InterPro"/>
</dbReference>
<evidence type="ECO:0000313" key="4">
    <source>
        <dbReference type="Proteomes" id="UP000318080"/>
    </source>
</evidence>
<dbReference type="Gene3D" id="3.40.630.30">
    <property type="match status" value="1"/>
</dbReference>
<dbReference type="Pfam" id="PF00583">
    <property type="entry name" value="Acetyltransf_1"/>
    <property type="match status" value="1"/>
</dbReference>
<reference evidence="3 4" key="1">
    <citation type="submission" date="2019-06" db="EMBL/GenBank/DDBJ databases">
        <title>Draft genome of C. phoceense Strain 272.</title>
        <authorList>
            <person name="Pacheco L.G.C."/>
            <person name="Barberis C.M."/>
            <person name="Almuzara M.N."/>
            <person name="Traglia G.M."/>
            <person name="Santos C.S."/>
            <person name="Rocha D.J.P.G."/>
            <person name="Aguiar E.R.G.R."/>
            <person name="Vay C.A."/>
        </authorList>
    </citation>
    <scope>NUCLEOTIDE SEQUENCE [LARGE SCALE GENOMIC DNA]</scope>
    <source>
        <strain evidence="3 4">272</strain>
    </source>
</reference>
<name>A0A540RAD6_9CORY</name>
<sequence length="206" mass="23225">MTFTIRRLRATEFALYVPVLVNIHVEAMGYPDSVMPYRIDAWRRDCIQPGFTAVIAEDEDAIVGLAYGFLGNSSTWWDRQLRMGLQSQRDLTDDDWDLVRHYFEVAEIHVLPAAQGQGLGRTMLNELVRDVSARYALLSTPEVPDEANRAFGLYRAAGFYDVMRNFHYPGDDRPFAILAARLPLEGAPETYPGTNTDGPEPDAPAR</sequence>
<protein>
    <submittedName>
        <fullName evidence="3">GNAT family N-acetyltransferase</fullName>
    </submittedName>
</protein>
<keyword evidence="4" id="KW-1185">Reference proteome</keyword>
<feature type="domain" description="N-acetyltransferase" evidence="2">
    <location>
        <begin position="3"/>
        <end position="183"/>
    </location>
</feature>
<evidence type="ECO:0000259" key="2">
    <source>
        <dbReference type="PROSITE" id="PS51186"/>
    </source>
</evidence>
<dbReference type="EMBL" id="VHIR01000001">
    <property type="protein sequence ID" value="TQE44688.1"/>
    <property type="molecule type" value="Genomic_DNA"/>
</dbReference>
<gene>
    <name evidence="3" type="ORF">EJK80_01005</name>
</gene>
<dbReference type="CDD" id="cd04301">
    <property type="entry name" value="NAT_SF"/>
    <property type="match status" value="1"/>
</dbReference>
<dbReference type="RefSeq" id="WP_068801921.1">
    <property type="nucleotide sequence ID" value="NZ_JADPQA010000003.1"/>
</dbReference>
<dbReference type="SUPFAM" id="SSF55729">
    <property type="entry name" value="Acyl-CoA N-acyltransferases (Nat)"/>
    <property type="match status" value="1"/>
</dbReference>
<dbReference type="AlphaFoldDB" id="A0A540RAD6"/>
<organism evidence="3 4">
    <name type="scientific">Corynebacterium phoceense</name>
    <dbReference type="NCBI Taxonomy" id="1686286"/>
    <lineage>
        <taxon>Bacteria</taxon>
        <taxon>Bacillati</taxon>
        <taxon>Actinomycetota</taxon>
        <taxon>Actinomycetes</taxon>
        <taxon>Mycobacteriales</taxon>
        <taxon>Corynebacteriaceae</taxon>
        <taxon>Corynebacterium</taxon>
    </lineage>
</organism>
<evidence type="ECO:0000256" key="1">
    <source>
        <dbReference type="SAM" id="MobiDB-lite"/>
    </source>
</evidence>
<keyword evidence="3" id="KW-0808">Transferase</keyword>
<dbReference type="InterPro" id="IPR016181">
    <property type="entry name" value="Acyl_CoA_acyltransferase"/>
</dbReference>
<accession>A0A540RAD6</accession>
<feature type="region of interest" description="Disordered" evidence="1">
    <location>
        <begin position="187"/>
        <end position="206"/>
    </location>
</feature>
<dbReference type="Proteomes" id="UP000318080">
    <property type="component" value="Unassembled WGS sequence"/>
</dbReference>